<proteinExistence type="predicted"/>
<keyword evidence="7" id="KW-1185">Reference proteome</keyword>
<dbReference type="WBParaSite" id="PSAMB.scaffold317size57069.g4559.t1">
    <property type="protein sequence ID" value="PSAMB.scaffold317size57069.g4559.t1"/>
    <property type="gene ID" value="PSAMB.scaffold317size57069.g4559"/>
</dbReference>
<dbReference type="Pfam" id="PF13499">
    <property type="entry name" value="EF-hand_7"/>
    <property type="match status" value="1"/>
</dbReference>
<name>A0A914W6M7_9BILA</name>
<evidence type="ECO:0000256" key="2">
    <source>
        <dbReference type="ARBA" id="ARBA00022737"/>
    </source>
</evidence>
<dbReference type="SMART" id="SM00054">
    <property type="entry name" value="EFh"/>
    <property type="match status" value="4"/>
</dbReference>
<protein>
    <submittedName>
        <fullName evidence="8">EF-hand domain-containing protein</fullName>
    </submittedName>
</protein>
<dbReference type="PANTHER" id="PTHR10827">
    <property type="entry name" value="RETICULOCALBIN"/>
    <property type="match status" value="1"/>
</dbReference>
<evidence type="ECO:0000256" key="1">
    <source>
        <dbReference type="ARBA" id="ARBA00022723"/>
    </source>
</evidence>
<dbReference type="InterPro" id="IPR002048">
    <property type="entry name" value="EF_hand_dom"/>
</dbReference>
<dbReference type="PROSITE" id="PS00018">
    <property type="entry name" value="EF_HAND_1"/>
    <property type="match status" value="4"/>
</dbReference>
<feature type="domain" description="EF-hand" evidence="6">
    <location>
        <begin position="240"/>
        <end position="275"/>
    </location>
</feature>
<dbReference type="Gene3D" id="1.10.238.10">
    <property type="entry name" value="EF-hand"/>
    <property type="match status" value="3"/>
</dbReference>
<accession>A0A914W6M7</accession>
<dbReference type="GO" id="GO:0005509">
    <property type="term" value="F:calcium ion binding"/>
    <property type="evidence" value="ECO:0007669"/>
    <property type="project" value="InterPro"/>
</dbReference>
<evidence type="ECO:0000256" key="5">
    <source>
        <dbReference type="SAM" id="SignalP"/>
    </source>
</evidence>
<feature type="chain" id="PRO_5037342071" evidence="5">
    <location>
        <begin position="27"/>
        <end position="368"/>
    </location>
</feature>
<keyword evidence="5" id="KW-0732">Signal</keyword>
<evidence type="ECO:0000313" key="8">
    <source>
        <dbReference type="WBParaSite" id="PSAMB.scaffold317size57069.g4559.t1"/>
    </source>
</evidence>
<dbReference type="InterPro" id="IPR011992">
    <property type="entry name" value="EF-hand-dom_pair"/>
</dbReference>
<sequence length="368" mass="41685">MGRWMKSAFQPGRCLLFCSLIIIGACRPPGIPPGSEEAGQVAAPNKVAKKQPDLAKRPDHLEAVPLERDGGLNKDFRQEILLGKDSSDFEVGADGVGKRHDDNKGKDTADLLEEMFKKADKNKDGQLNAQELEDKIVDNTIHHLDEGQNESKVIFQVIDQDGDQIITWDEYHYHFLVDNKLMDKEKAKKHDEQEHENMDEDKKFQIEDDKVAFDRADPDKNGLDDIEWLSFRHPEHSNVMLKDMADEILKALDKDGDGELSEDEFAAPAPGDVDESMMEAEKAYIEDRRKEFRSSIDTDASGKASAKELLEYVNPRNPLHAKQEVTEIMSIADENRDGLLTLDELLAQKELLERSGFIRPNARLHEDL</sequence>
<keyword evidence="3" id="KW-0106">Calcium</keyword>
<feature type="domain" description="EF-hand" evidence="6">
    <location>
        <begin position="146"/>
        <end position="181"/>
    </location>
</feature>
<dbReference type="PANTHER" id="PTHR10827:SF98">
    <property type="entry name" value="45 KDA CALCIUM-BINDING PROTEIN"/>
    <property type="match status" value="1"/>
</dbReference>
<dbReference type="PROSITE" id="PS50222">
    <property type="entry name" value="EF_HAND_2"/>
    <property type="match status" value="4"/>
</dbReference>
<reference evidence="8" key="1">
    <citation type="submission" date="2022-11" db="UniProtKB">
        <authorList>
            <consortium name="WormBaseParasite"/>
        </authorList>
    </citation>
    <scope>IDENTIFICATION</scope>
</reference>
<feature type="region of interest" description="Disordered" evidence="4">
    <location>
        <begin position="34"/>
        <end position="53"/>
    </location>
</feature>
<evidence type="ECO:0000313" key="7">
    <source>
        <dbReference type="Proteomes" id="UP000887566"/>
    </source>
</evidence>
<keyword evidence="1" id="KW-0479">Metal-binding</keyword>
<feature type="signal peptide" evidence="5">
    <location>
        <begin position="1"/>
        <end position="26"/>
    </location>
</feature>
<dbReference type="Pfam" id="PF13833">
    <property type="entry name" value="EF-hand_8"/>
    <property type="match status" value="2"/>
</dbReference>
<dbReference type="GO" id="GO:0005783">
    <property type="term" value="C:endoplasmic reticulum"/>
    <property type="evidence" value="ECO:0007669"/>
    <property type="project" value="TreeGrafter"/>
</dbReference>
<feature type="domain" description="EF-hand" evidence="6">
    <location>
        <begin position="107"/>
        <end position="142"/>
    </location>
</feature>
<organism evidence="7 8">
    <name type="scientific">Plectus sambesii</name>
    <dbReference type="NCBI Taxonomy" id="2011161"/>
    <lineage>
        <taxon>Eukaryota</taxon>
        <taxon>Metazoa</taxon>
        <taxon>Ecdysozoa</taxon>
        <taxon>Nematoda</taxon>
        <taxon>Chromadorea</taxon>
        <taxon>Plectida</taxon>
        <taxon>Plectina</taxon>
        <taxon>Plectoidea</taxon>
        <taxon>Plectidae</taxon>
        <taxon>Plectus</taxon>
    </lineage>
</organism>
<evidence type="ECO:0000256" key="3">
    <source>
        <dbReference type="ARBA" id="ARBA00022837"/>
    </source>
</evidence>
<keyword evidence="2" id="KW-0677">Repeat</keyword>
<evidence type="ECO:0000256" key="4">
    <source>
        <dbReference type="SAM" id="MobiDB-lite"/>
    </source>
</evidence>
<dbReference type="Proteomes" id="UP000887566">
    <property type="component" value="Unplaced"/>
</dbReference>
<dbReference type="InterPro" id="IPR018247">
    <property type="entry name" value="EF_Hand_1_Ca_BS"/>
</dbReference>
<dbReference type="PROSITE" id="PS51257">
    <property type="entry name" value="PROKAR_LIPOPROTEIN"/>
    <property type="match status" value="1"/>
</dbReference>
<dbReference type="AlphaFoldDB" id="A0A914W6M7"/>
<dbReference type="SUPFAM" id="SSF47473">
    <property type="entry name" value="EF-hand"/>
    <property type="match status" value="2"/>
</dbReference>
<feature type="domain" description="EF-hand" evidence="6">
    <location>
        <begin position="320"/>
        <end position="355"/>
    </location>
</feature>
<dbReference type="GO" id="GO:0017156">
    <property type="term" value="P:calcium-ion regulated exocytosis"/>
    <property type="evidence" value="ECO:0007669"/>
    <property type="project" value="TreeGrafter"/>
</dbReference>
<evidence type="ECO:0000259" key="6">
    <source>
        <dbReference type="PROSITE" id="PS50222"/>
    </source>
</evidence>